<feature type="region of interest" description="Disordered" evidence="1">
    <location>
        <begin position="231"/>
        <end position="255"/>
    </location>
</feature>
<dbReference type="EMBL" id="JBHSMC010000001">
    <property type="protein sequence ID" value="MFC5463391.1"/>
    <property type="molecule type" value="Genomic_DNA"/>
</dbReference>
<keyword evidence="2" id="KW-0472">Membrane</keyword>
<evidence type="ECO:0000259" key="3">
    <source>
        <dbReference type="Pfam" id="PF04536"/>
    </source>
</evidence>
<organism evidence="4 5">
    <name type="scientific">Lederbergia graminis</name>
    <dbReference type="NCBI Taxonomy" id="735518"/>
    <lineage>
        <taxon>Bacteria</taxon>
        <taxon>Bacillati</taxon>
        <taxon>Bacillota</taxon>
        <taxon>Bacilli</taxon>
        <taxon>Bacillales</taxon>
        <taxon>Bacillaceae</taxon>
        <taxon>Lederbergia</taxon>
    </lineage>
</organism>
<dbReference type="PANTHER" id="PTHR30373:SF2">
    <property type="entry name" value="UPF0603 PROTEIN YGCG"/>
    <property type="match status" value="1"/>
</dbReference>
<evidence type="ECO:0000313" key="4">
    <source>
        <dbReference type="EMBL" id="MFC5463391.1"/>
    </source>
</evidence>
<proteinExistence type="predicted"/>
<name>A0ABW0LDG5_9BACI</name>
<feature type="transmembrane region" description="Helical" evidence="2">
    <location>
        <begin position="194"/>
        <end position="220"/>
    </location>
</feature>
<sequence length="255" mass="27064">MRKSPLLLLFSLFCLLFIPIQFVSAASIPTPVGDIYVQDFANVLSTAEEQELIELGIYLDDHTGAQIAVLTVDSLDGIPVEQYAVQALREYGLGDANKNNGILLLLSIQDRKIFIEVGYGLEGRLPDGKVGSIIDSYALPSLDEGNIPHALTNTYKKLFNEVAEEYQLDKQANAEGYVYGANPENEGPSLFTTIIIAVIIIGLIILDFKFLGGVLTLSLFRMLAIILSRGGGGGGGGPRTGGGGSAGGGGAGRSW</sequence>
<protein>
    <submittedName>
        <fullName evidence="4">TPM domain-containing protein</fullName>
    </submittedName>
</protein>
<dbReference type="PANTHER" id="PTHR30373">
    <property type="entry name" value="UPF0603 PROTEIN YGCG"/>
    <property type="match status" value="1"/>
</dbReference>
<comment type="caution">
    <text evidence="4">The sequence shown here is derived from an EMBL/GenBank/DDBJ whole genome shotgun (WGS) entry which is preliminary data.</text>
</comment>
<keyword evidence="2" id="KW-1133">Transmembrane helix</keyword>
<dbReference type="Proteomes" id="UP001596147">
    <property type="component" value="Unassembled WGS sequence"/>
</dbReference>
<evidence type="ECO:0000256" key="2">
    <source>
        <dbReference type="SAM" id="Phobius"/>
    </source>
</evidence>
<feature type="domain" description="TPM" evidence="3">
    <location>
        <begin position="37"/>
        <end position="159"/>
    </location>
</feature>
<gene>
    <name evidence="4" type="ORF">ACFPM4_01345</name>
</gene>
<dbReference type="Pfam" id="PF04536">
    <property type="entry name" value="TPM_phosphatase"/>
    <property type="match status" value="1"/>
</dbReference>
<keyword evidence="2" id="KW-0812">Transmembrane</keyword>
<reference evidence="5" key="1">
    <citation type="journal article" date="2019" name="Int. J. Syst. Evol. Microbiol.">
        <title>The Global Catalogue of Microorganisms (GCM) 10K type strain sequencing project: providing services to taxonomists for standard genome sequencing and annotation.</title>
        <authorList>
            <consortium name="The Broad Institute Genomics Platform"/>
            <consortium name="The Broad Institute Genome Sequencing Center for Infectious Disease"/>
            <person name="Wu L."/>
            <person name="Ma J."/>
        </authorList>
    </citation>
    <scope>NUCLEOTIDE SEQUENCE [LARGE SCALE GENOMIC DNA]</scope>
    <source>
        <strain evidence="5">CGMCC 1.12237</strain>
    </source>
</reference>
<evidence type="ECO:0000256" key="1">
    <source>
        <dbReference type="SAM" id="MobiDB-lite"/>
    </source>
</evidence>
<evidence type="ECO:0000313" key="5">
    <source>
        <dbReference type="Proteomes" id="UP001596147"/>
    </source>
</evidence>
<dbReference type="RefSeq" id="WP_382346779.1">
    <property type="nucleotide sequence ID" value="NZ_JBHSMC010000001.1"/>
</dbReference>
<accession>A0ABW0LDG5</accession>
<dbReference type="InterPro" id="IPR007621">
    <property type="entry name" value="TPM_dom"/>
</dbReference>
<keyword evidence="5" id="KW-1185">Reference proteome</keyword>
<dbReference type="Gene3D" id="3.10.310.50">
    <property type="match status" value="1"/>
</dbReference>